<feature type="region of interest" description="Disordered" evidence="1">
    <location>
        <begin position="151"/>
        <end position="175"/>
    </location>
</feature>
<sequence>MQRKLPPPPSRTTEGGRAPPSPLPPPPVEAGEAAVRCHGFSLDLDDLGDPWKFHPGGIPRERSLQRGGGTSGGHLLLPPLVIPTYPKTLQTFNNIAFYACGLVSDRTFYRWRVLVRIAILLQVIHGASDLQRGYDMFLRSRPVRVHNPAYQPASVNQPAQPSPAQPEPSPARALRSASFPSAALGTLAPSLLVGPDEEMLCNRNAAGYSGSITAGGEGSDSPSGETNTLDDNPKRINAGVSEQEHWASVIIGSSTSEDVMTTTLTVMTFTFLMSPHKSMHVGMLDFLYFAHLAHALLIDGFPMVIFLGLYMVYRFFVGYNVALYSPIEPGKVHCTPGVPILKAAIACYCLCSFNFFIYLLFGREMASNPSDFFLRFFAPNLVQDSNPESPNPSASL</sequence>
<gene>
    <name evidence="3" type="ORF">CTOB1V02_LOCUS7412</name>
</gene>
<accession>A0A7R8WHT7</accession>
<feature type="transmembrane region" description="Helical" evidence="2">
    <location>
        <begin position="286"/>
        <end position="313"/>
    </location>
</feature>
<dbReference type="EMBL" id="OB662129">
    <property type="protein sequence ID" value="CAD7229543.1"/>
    <property type="molecule type" value="Genomic_DNA"/>
</dbReference>
<feature type="transmembrane region" description="Helical" evidence="2">
    <location>
        <begin position="340"/>
        <end position="361"/>
    </location>
</feature>
<keyword evidence="2" id="KW-0472">Membrane</keyword>
<proteinExistence type="predicted"/>
<protein>
    <submittedName>
        <fullName evidence="3">Uncharacterized protein</fullName>
    </submittedName>
</protein>
<feature type="compositionally biased region" description="Pro residues" evidence="1">
    <location>
        <begin position="1"/>
        <end position="10"/>
    </location>
</feature>
<feature type="region of interest" description="Disordered" evidence="1">
    <location>
        <begin position="1"/>
        <end position="30"/>
    </location>
</feature>
<evidence type="ECO:0000256" key="1">
    <source>
        <dbReference type="SAM" id="MobiDB-lite"/>
    </source>
</evidence>
<keyword evidence="2" id="KW-0812">Transmembrane</keyword>
<feature type="compositionally biased region" description="Polar residues" evidence="1">
    <location>
        <begin position="220"/>
        <end position="230"/>
    </location>
</feature>
<evidence type="ECO:0000256" key="2">
    <source>
        <dbReference type="SAM" id="Phobius"/>
    </source>
</evidence>
<organism evidence="3">
    <name type="scientific">Cyprideis torosa</name>
    <dbReference type="NCBI Taxonomy" id="163714"/>
    <lineage>
        <taxon>Eukaryota</taxon>
        <taxon>Metazoa</taxon>
        <taxon>Ecdysozoa</taxon>
        <taxon>Arthropoda</taxon>
        <taxon>Crustacea</taxon>
        <taxon>Oligostraca</taxon>
        <taxon>Ostracoda</taxon>
        <taxon>Podocopa</taxon>
        <taxon>Podocopida</taxon>
        <taxon>Cytherocopina</taxon>
        <taxon>Cytheroidea</taxon>
        <taxon>Cytherideidae</taxon>
        <taxon>Cyprideis</taxon>
    </lineage>
</organism>
<reference evidence="3" key="1">
    <citation type="submission" date="2020-11" db="EMBL/GenBank/DDBJ databases">
        <authorList>
            <person name="Tran Van P."/>
        </authorList>
    </citation>
    <scope>NUCLEOTIDE SEQUENCE</scope>
</reference>
<name>A0A7R8WHT7_9CRUS</name>
<feature type="compositionally biased region" description="Pro residues" evidence="1">
    <location>
        <begin position="19"/>
        <end position="28"/>
    </location>
</feature>
<feature type="compositionally biased region" description="Pro residues" evidence="1">
    <location>
        <begin position="160"/>
        <end position="169"/>
    </location>
</feature>
<dbReference type="AlphaFoldDB" id="A0A7R8WHT7"/>
<feature type="region of interest" description="Disordered" evidence="1">
    <location>
        <begin position="212"/>
        <end position="231"/>
    </location>
</feature>
<keyword evidence="2" id="KW-1133">Transmembrane helix</keyword>
<evidence type="ECO:0000313" key="3">
    <source>
        <dbReference type="EMBL" id="CAD7229543.1"/>
    </source>
</evidence>